<dbReference type="PRINTS" id="PR00385">
    <property type="entry name" value="P450"/>
</dbReference>
<dbReference type="Proteomes" id="UP000636709">
    <property type="component" value="Unassembled WGS sequence"/>
</dbReference>
<evidence type="ECO:0000256" key="8">
    <source>
        <dbReference type="RuleBase" id="RU000461"/>
    </source>
</evidence>
<proteinExistence type="inferred from homology"/>
<evidence type="ECO:0000256" key="5">
    <source>
        <dbReference type="ARBA" id="ARBA00023004"/>
    </source>
</evidence>
<evidence type="ECO:0000313" key="10">
    <source>
        <dbReference type="EMBL" id="KAF8653912.1"/>
    </source>
</evidence>
<keyword evidence="9" id="KW-0472">Membrane</keyword>
<keyword evidence="9" id="KW-0812">Transmembrane</keyword>
<dbReference type="InterPro" id="IPR036396">
    <property type="entry name" value="Cyt_P450_sf"/>
</dbReference>
<dbReference type="CDD" id="cd11072">
    <property type="entry name" value="CYP71-like"/>
    <property type="match status" value="1"/>
</dbReference>
<dbReference type="InterPro" id="IPR017972">
    <property type="entry name" value="Cyt_P450_CS"/>
</dbReference>
<comment type="similarity">
    <text evidence="1 8">Belongs to the cytochrome P450 family.</text>
</comment>
<reference evidence="10" key="1">
    <citation type="submission" date="2020-07" db="EMBL/GenBank/DDBJ databases">
        <title>Genome sequence and genetic diversity analysis of an under-domesticated orphan crop, white fonio (Digitaria exilis).</title>
        <authorList>
            <person name="Bennetzen J.L."/>
            <person name="Chen S."/>
            <person name="Ma X."/>
            <person name="Wang X."/>
            <person name="Yssel A.E.J."/>
            <person name="Chaluvadi S.R."/>
            <person name="Johnson M."/>
            <person name="Gangashetty P."/>
            <person name="Hamidou F."/>
            <person name="Sanogo M.D."/>
            <person name="Zwaenepoel A."/>
            <person name="Wallace J."/>
            <person name="Van De Peer Y."/>
            <person name="Van Deynze A."/>
        </authorList>
    </citation>
    <scope>NUCLEOTIDE SEQUENCE</scope>
    <source>
        <tissue evidence="10">Leaves</tissue>
    </source>
</reference>
<evidence type="ECO:0000313" key="11">
    <source>
        <dbReference type="Proteomes" id="UP000636709"/>
    </source>
</evidence>
<feature type="binding site" description="axial binding residue" evidence="7">
    <location>
        <position position="408"/>
    </location>
    <ligand>
        <name>heme</name>
        <dbReference type="ChEBI" id="CHEBI:30413"/>
    </ligand>
    <ligandPart>
        <name>Fe</name>
        <dbReference type="ChEBI" id="CHEBI:18248"/>
    </ligandPart>
</feature>
<gene>
    <name evidence="10" type="ORF">HU200_062049</name>
</gene>
<dbReference type="PANTHER" id="PTHR47955">
    <property type="entry name" value="CYTOCHROME P450 FAMILY 71 PROTEIN"/>
    <property type="match status" value="1"/>
</dbReference>
<sequence length="471" mass="52992">MELLGTISLLSLLLISILILVSSWSKKSRKRRWPPGPWGLPFLGSIHHLLTSQPHAALRDLADKYGPVMYLRLGQIDTVVISSPAAAQEGPYWRALRKLCTVELLSTRRVRQLAPIRDRETMTLLGEIGAAAAAGQAVNLSSLLISCANNITGMATFGDRCSDERKRQFLSAMDVTIQYGSGFCVSDLFPSLRFLDSISVFRLQRAHRHLDDLLDKIITECEARQKVGDAGGEDDLLSVMLRIRDEQGLEFPINTTNIKAVVVDLFMAGTETTSAATEWVMSELMKNPKVMEKAQMEVRQAFNNTSPREHEVHMDKLPYTRMVIKETMRLHPPVPLLLPRICRETCEVGGFEIAKGTRVIINAWAMARSPNYWEDAEEFKPERFENSMIDYRGTQFEYLPFGSGRRMCPGSGFGITTLEFIVARLLYYFDWSLPSGMQPEELDMDAAIGASARRKNQLRLMASPYNVPLNV</sequence>
<dbReference type="InterPro" id="IPR002401">
    <property type="entry name" value="Cyt_P450_E_grp-I"/>
</dbReference>
<dbReference type="GO" id="GO:0005506">
    <property type="term" value="F:iron ion binding"/>
    <property type="evidence" value="ECO:0007669"/>
    <property type="project" value="InterPro"/>
</dbReference>
<dbReference type="PROSITE" id="PS00086">
    <property type="entry name" value="CYTOCHROME_P450"/>
    <property type="match status" value="1"/>
</dbReference>
<evidence type="ECO:0000256" key="1">
    <source>
        <dbReference type="ARBA" id="ARBA00010617"/>
    </source>
</evidence>
<keyword evidence="4 8" id="KW-0560">Oxidoreductase</keyword>
<evidence type="ECO:0000256" key="4">
    <source>
        <dbReference type="ARBA" id="ARBA00023002"/>
    </source>
</evidence>
<evidence type="ECO:0000256" key="2">
    <source>
        <dbReference type="ARBA" id="ARBA00022617"/>
    </source>
</evidence>
<dbReference type="Gene3D" id="1.10.630.10">
    <property type="entry name" value="Cytochrome P450"/>
    <property type="match status" value="1"/>
</dbReference>
<comment type="cofactor">
    <cofactor evidence="7">
        <name>heme</name>
        <dbReference type="ChEBI" id="CHEBI:30413"/>
    </cofactor>
</comment>
<keyword evidence="6 8" id="KW-0503">Monooxygenase</keyword>
<evidence type="ECO:0000256" key="9">
    <source>
        <dbReference type="SAM" id="Phobius"/>
    </source>
</evidence>
<name>A0A835AGI8_9POAL</name>
<dbReference type="PANTHER" id="PTHR47955:SF8">
    <property type="entry name" value="CYTOCHROME P450 71D11-LIKE"/>
    <property type="match status" value="1"/>
</dbReference>
<dbReference type="GO" id="GO:0016020">
    <property type="term" value="C:membrane"/>
    <property type="evidence" value="ECO:0007669"/>
    <property type="project" value="UniProtKB-SubCell"/>
</dbReference>
<dbReference type="EMBL" id="JACEFO010002617">
    <property type="protein sequence ID" value="KAF8653912.1"/>
    <property type="molecule type" value="Genomic_DNA"/>
</dbReference>
<dbReference type="FunFam" id="1.10.630.10:FF:000043">
    <property type="entry name" value="Cytochrome P450 99A2"/>
    <property type="match status" value="1"/>
</dbReference>
<dbReference type="OrthoDB" id="1470350at2759"/>
<evidence type="ECO:0000256" key="6">
    <source>
        <dbReference type="ARBA" id="ARBA00023033"/>
    </source>
</evidence>
<organism evidence="10 11">
    <name type="scientific">Digitaria exilis</name>
    <dbReference type="NCBI Taxonomy" id="1010633"/>
    <lineage>
        <taxon>Eukaryota</taxon>
        <taxon>Viridiplantae</taxon>
        <taxon>Streptophyta</taxon>
        <taxon>Embryophyta</taxon>
        <taxon>Tracheophyta</taxon>
        <taxon>Spermatophyta</taxon>
        <taxon>Magnoliopsida</taxon>
        <taxon>Liliopsida</taxon>
        <taxon>Poales</taxon>
        <taxon>Poaceae</taxon>
        <taxon>PACMAD clade</taxon>
        <taxon>Panicoideae</taxon>
        <taxon>Panicodae</taxon>
        <taxon>Paniceae</taxon>
        <taxon>Anthephorinae</taxon>
        <taxon>Digitaria</taxon>
    </lineage>
</organism>
<evidence type="ECO:0000256" key="7">
    <source>
        <dbReference type="PIRSR" id="PIRSR602401-1"/>
    </source>
</evidence>
<keyword evidence="2 7" id="KW-0349">Heme</keyword>
<keyword evidence="5 7" id="KW-0408">Iron</keyword>
<evidence type="ECO:0008006" key="12">
    <source>
        <dbReference type="Google" id="ProtNLM"/>
    </source>
</evidence>
<dbReference type="GO" id="GO:0020037">
    <property type="term" value="F:heme binding"/>
    <property type="evidence" value="ECO:0007669"/>
    <property type="project" value="InterPro"/>
</dbReference>
<accession>A0A835AGI8</accession>
<dbReference type="GO" id="GO:0016705">
    <property type="term" value="F:oxidoreductase activity, acting on paired donors, with incorporation or reduction of molecular oxygen"/>
    <property type="evidence" value="ECO:0007669"/>
    <property type="project" value="InterPro"/>
</dbReference>
<feature type="transmembrane region" description="Helical" evidence="9">
    <location>
        <begin position="6"/>
        <end position="24"/>
    </location>
</feature>
<keyword evidence="9" id="KW-1133">Transmembrane helix</keyword>
<keyword evidence="11" id="KW-1185">Reference proteome</keyword>
<dbReference type="InterPro" id="IPR001128">
    <property type="entry name" value="Cyt_P450"/>
</dbReference>
<dbReference type="AlphaFoldDB" id="A0A835AGI8"/>
<comment type="caution">
    <text evidence="10">The sequence shown here is derived from an EMBL/GenBank/DDBJ whole genome shotgun (WGS) entry which is preliminary data.</text>
</comment>
<dbReference type="Pfam" id="PF00067">
    <property type="entry name" value="p450"/>
    <property type="match status" value="1"/>
</dbReference>
<dbReference type="PRINTS" id="PR00463">
    <property type="entry name" value="EP450I"/>
</dbReference>
<keyword evidence="3 7" id="KW-0479">Metal-binding</keyword>
<evidence type="ECO:0000256" key="3">
    <source>
        <dbReference type="ARBA" id="ARBA00022723"/>
    </source>
</evidence>
<dbReference type="SUPFAM" id="SSF48264">
    <property type="entry name" value="Cytochrome P450"/>
    <property type="match status" value="1"/>
</dbReference>
<protein>
    <recommendedName>
        <fullName evidence="12">Cytochrome P450</fullName>
    </recommendedName>
</protein>
<dbReference type="GO" id="GO:0004497">
    <property type="term" value="F:monooxygenase activity"/>
    <property type="evidence" value="ECO:0007669"/>
    <property type="project" value="UniProtKB-KW"/>
</dbReference>